<sequence>MSARGTRSNHLPKRDSAARSHILDAAEVLFARHGFDATPTAAIATAAQVPKGLIFYYFPTKAAILEALISERCPVDPLADLTALVAPGDPATSLVNLDNALNLCDHDSSVLRVIIWREAETHPGARTRLRMLRSYLRDATVRVLQASVPGPVSPNALRAAAATWVSAMFSAAATDRWFDLDGLPRSREELRNVARLVAAGLSGITSLALS</sequence>
<dbReference type="SUPFAM" id="SSF46689">
    <property type="entry name" value="Homeodomain-like"/>
    <property type="match status" value="1"/>
</dbReference>
<dbReference type="PANTHER" id="PTHR30055:SF234">
    <property type="entry name" value="HTH-TYPE TRANSCRIPTIONAL REGULATOR BETI"/>
    <property type="match status" value="1"/>
</dbReference>
<keyword evidence="3" id="KW-0804">Transcription</keyword>
<dbReference type="Proteomes" id="UP001331936">
    <property type="component" value="Unassembled WGS sequence"/>
</dbReference>
<dbReference type="RefSeq" id="WP_330152693.1">
    <property type="nucleotide sequence ID" value="NZ_JAUZMZ010000076.1"/>
</dbReference>
<name>A0ABU7JVG3_9NOCA</name>
<gene>
    <name evidence="6" type="ORF">Q8814_14345</name>
</gene>
<evidence type="ECO:0000259" key="5">
    <source>
        <dbReference type="PROSITE" id="PS50977"/>
    </source>
</evidence>
<keyword evidence="1" id="KW-0805">Transcription regulation</keyword>
<dbReference type="Gene3D" id="1.10.357.10">
    <property type="entry name" value="Tetracycline Repressor, domain 2"/>
    <property type="match status" value="1"/>
</dbReference>
<dbReference type="PANTHER" id="PTHR30055">
    <property type="entry name" value="HTH-TYPE TRANSCRIPTIONAL REGULATOR RUTR"/>
    <property type="match status" value="1"/>
</dbReference>
<dbReference type="PRINTS" id="PR00455">
    <property type="entry name" value="HTHTETR"/>
</dbReference>
<feature type="domain" description="HTH tetR-type" evidence="5">
    <location>
        <begin position="16"/>
        <end position="76"/>
    </location>
</feature>
<evidence type="ECO:0000256" key="2">
    <source>
        <dbReference type="ARBA" id="ARBA00023125"/>
    </source>
</evidence>
<evidence type="ECO:0000313" key="6">
    <source>
        <dbReference type="EMBL" id="MEE2033282.1"/>
    </source>
</evidence>
<dbReference type="InterPro" id="IPR009057">
    <property type="entry name" value="Homeodomain-like_sf"/>
</dbReference>
<keyword evidence="7" id="KW-1185">Reference proteome</keyword>
<proteinExistence type="predicted"/>
<keyword evidence="2 4" id="KW-0238">DNA-binding</keyword>
<protein>
    <submittedName>
        <fullName evidence="6">TetR/AcrR family transcriptional regulator</fullName>
    </submittedName>
</protein>
<evidence type="ECO:0000256" key="3">
    <source>
        <dbReference type="ARBA" id="ARBA00023163"/>
    </source>
</evidence>
<comment type="caution">
    <text evidence="6">The sequence shown here is derived from an EMBL/GenBank/DDBJ whole genome shotgun (WGS) entry which is preliminary data.</text>
</comment>
<feature type="DNA-binding region" description="H-T-H motif" evidence="4">
    <location>
        <begin position="39"/>
        <end position="58"/>
    </location>
</feature>
<accession>A0ABU7JVG3</accession>
<dbReference type="InterPro" id="IPR001647">
    <property type="entry name" value="HTH_TetR"/>
</dbReference>
<dbReference type="InterPro" id="IPR050109">
    <property type="entry name" value="HTH-type_TetR-like_transc_reg"/>
</dbReference>
<dbReference type="Pfam" id="PF00440">
    <property type="entry name" value="TetR_N"/>
    <property type="match status" value="1"/>
</dbReference>
<evidence type="ECO:0000256" key="1">
    <source>
        <dbReference type="ARBA" id="ARBA00023015"/>
    </source>
</evidence>
<dbReference type="EMBL" id="JAUZMZ010000076">
    <property type="protein sequence ID" value="MEE2033282.1"/>
    <property type="molecule type" value="Genomic_DNA"/>
</dbReference>
<evidence type="ECO:0000313" key="7">
    <source>
        <dbReference type="Proteomes" id="UP001331936"/>
    </source>
</evidence>
<dbReference type="PROSITE" id="PS50977">
    <property type="entry name" value="HTH_TETR_2"/>
    <property type="match status" value="1"/>
</dbReference>
<reference evidence="6 7" key="1">
    <citation type="submission" date="2023-08" db="EMBL/GenBank/DDBJ databases">
        <authorList>
            <person name="Girao M."/>
            <person name="Carvalho M.F."/>
        </authorList>
    </citation>
    <scope>NUCLEOTIDE SEQUENCE [LARGE SCALE GENOMIC DNA]</scope>
    <source>
        <strain evidence="6 7">CC-R104</strain>
    </source>
</reference>
<organism evidence="6 7">
    <name type="scientific">Rhodococcus chondri</name>
    <dbReference type="NCBI Taxonomy" id="3065941"/>
    <lineage>
        <taxon>Bacteria</taxon>
        <taxon>Bacillati</taxon>
        <taxon>Actinomycetota</taxon>
        <taxon>Actinomycetes</taxon>
        <taxon>Mycobacteriales</taxon>
        <taxon>Nocardiaceae</taxon>
        <taxon>Rhodococcus</taxon>
    </lineage>
</organism>
<evidence type="ECO:0000256" key="4">
    <source>
        <dbReference type="PROSITE-ProRule" id="PRU00335"/>
    </source>
</evidence>